<dbReference type="PANTHER" id="PTHR18870:SF9">
    <property type="entry name" value="PROTEIN TAG-278-RELATED"/>
    <property type="match status" value="1"/>
</dbReference>
<feature type="region of interest" description="Disordered" evidence="3">
    <location>
        <begin position="1454"/>
        <end position="1552"/>
    </location>
</feature>
<feature type="compositionally biased region" description="Low complexity" evidence="3">
    <location>
        <begin position="1639"/>
        <end position="1667"/>
    </location>
</feature>
<feature type="region of interest" description="Disordered" evidence="3">
    <location>
        <begin position="1194"/>
        <end position="1222"/>
    </location>
</feature>
<proteinExistence type="predicted"/>
<dbReference type="STRING" id="357750.A0A2S6BUM2"/>
<keyword evidence="1 2" id="KW-0175">Coiled coil</keyword>
<feature type="region of interest" description="Disordered" evidence="3">
    <location>
        <begin position="775"/>
        <end position="798"/>
    </location>
</feature>
<feature type="compositionally biased region" description="Acidic residues" evidence="3">
    <location>
        <begin position="129"/>
        <end position="144"/>
    </location>
</feature>
<gene>
    <name evidence="4" type="ORF">CBER1_08530</name>
</gene>
<feature type="compositionally biased region" description="Basic and acidic residues" evidence="3">
    <location>
        <begin position="1488"/>
        <end position="1506"/>
    </location>
</feature>
<evidence type="ECO:0000313" key="4">
    <source>
        <dbReference type="EMBL" id="PPJ51172.1"/>
    </source>
</evidence>
<comment type="caution">
    <text evidence="4">The sequence shown here is derived from an EMBL/GenBank/DDBJ whole genome shotgun (WGS) entry which is preliminary data.</text>
</comment>
<reference evidence="5" key="1">
    <citation type="journal article" date="2017" name="bioRxiv">
        <title>Conservation of a gene cluster reveals novel cercosporin biosynthetic mechanisms and extends production to the genus Colletotrichum.</title>
        <authorList>
            <person name="de Jonge R."/>
            <person name="Ebert M.K."/>
            <person name="Huitt-Roehl C.R."/>
            <person name="Pal P."/>
            <person name="Suttle J.C."/>
            <person name="Spanner R.E."/>
            <person name="Neubauer J.D."/>
            <person name="Jurick W.M.II."/>
            <person name="Stott K.A."/>
            <person name="Secor G.A."/>
            <person name="Thomma B.P.H.J."/>
            <person name="Van de Peer Y."/>
            <person name="Townsend C.A."/>
            <person name="Bolton M.D."/>
        </authorList>
    </citation>
    <scope>NUCLEOTIDE SEQUENCE [LARGE SCALE GENOMIC DNA]</scope>
    <source>
        <strain evidence="5">CBS538.71</strain>
    </source>
</reference>
<feature type="compositionally biased region" description="Basic residues" evidence="3">
    <location>
        <begin position="1668"/>
        <end position="1680"/>
    </location>
</feature>
<protein>
    <submittedName>
        <fullName evidence="4">Uncharacterized protein</fullName>
    </submittedName>
</protein>
<feature type="coiled-coil region" evidence="2">
    <location>
        <begin position="864"/>
        <end position="903"/>
    </location>
</feature>
<dbReference type="PANTHER" id="PTHR18870">
    <property type="entry name" value="PROTEIN TAG-278-RELATED"/>
    <property type="match status" value="1"/>
</dbReference>
<evidence type="ECO:0000256" key="2">
    <source>
        <dbReference type="SAM" id="Coils"/>
    </source>
</evidence>
<evidence type="ECO:0000256" key="3">
    <source>
        <dbReference type="SAM" id="MobiDB-lite"/>
    </source>
</evidence>
<organism evidence="4 5">
    <name type="scientific">Cercospora berteroae</name>
    <dbReference type="NCBI Taxonomy" id="357750"/>
    <lineage>
        <taxon>Eukaryota</taxon>
        <taxon>Fungi</taxon>
        <taxon>Dikarya</taxon>
        <taxon>Ascomycota</taxon>
        <taxon>Pezizomycotina</taxon>
        <taxon>Dothideomycetes</taxon>
        <taxon>Dothideomycetidae</taxon>
        <taxon>Mycosphaerellales</taxon>
        <taxon>Mycosphaerellaceae</taxon>
        <taxon>Cercospora</taxon>
    </lineage>
</organism>
<evidence type="ECO:0000313" key="5">
    <source>
        <dbReference type="Proteomes" id="UP000237631"/>
    </source>
</evidence>
<dbReference type="Proteomes" id="UP000237631">
    <property type="component" value="Unassembled WGS sequence"/>
</dbReference>
<name>A0A2S6BUM2_9PEZI</name>
<feature type="coiled-coil region" evidence="2">
    <location>
        <begin position="1069"/>
        <end position="1194"/>
    </location>
</feature>
<feature type="region of interest" description="Disordered" evidence="3">
    <location>
        <begin position="1014"/>
        <end position="1050"/>
    </location>
</feature>
<feature type="compositionally biased region" description="Polar residues" evidence="3">
    <location>
        <begin position="10"/>
        <end position="20"/>
    </location>
</feature>
<feature type="region of interest" description="Disordered" evidence="3">
    <location>
        <begin position="122"/>
        <end position="146"/>
    </location>
</feature>
<dbReference type="OrthoDB" id="2289094at2759"/>
<feature type="region of interest" description="Disordered" evidence="3">
    <location>
        <begin position="1"/>
        <end position="47"/>
    </location>
</feature>
<sequence>MNDSGFLRSASGSFHVSSRPPSRAWSDSTERPDSSHSTVVGGPRSISQEIEHIKRLITRAESNRQQISGSITAVVFRNKKQEPVAKEHIFHELDALRRRIKYEQQQAAEKAKEQEHALVRRASQIDPGAESESEVESVLDERDEELEKANEALEVQRERFESLLENAEERVDLLTGQRDALHLEKAHLEETFQNDKDRLERLLNDERKRLQTEQAKLEQELKQERDNRDHVLQSAEERLDRLTEEKEIAKARTNHLIEERDLLKSELEKLATETGKLEADVVREKERLKGELGDTKAQLTRATKEKTSLNNELEATRKWVEELNAKLEDGARSLQEKSKAFDDLRTEKRSTDVAHKSAQEEILRLHALKSDVEASLRDTSAKLSKLERENKDAAAYLEKFTAERGDAEKALQEKLQQAHGRCDTLTAELAQQEQLGTELKQKLSAVEAKHETATKHAVDLGLKYEEATKTADELRATHEMELERVRAEEAARLKESEDQHAYEKAELKAEHSEQMDQLRREHAQNLLASLRTERESVQKEAQVELDGVKATHAEQLRTKSAELDEMKIVRDELRKKRDDLQKEAYSSRNTIKVLQQQNSDTEQASQKRLTDVDALHAETMQQERTRTQQEISELQRQLQEKKTVHEQSLISVKSEHEAELQQLVAKYTEASSAASTVAERKVSELEEDHLRTVARLKDEHVAALEGKTTEHSKALDDLVAEHEQDRQKALAKHEEAEAKLREQLEEATSHSTTAAATHEEALAELRADHSNELESLKAQHHAQQQAKEKDVSDLKEELARAHEEALVKVRAEHSDVTTRLEAQHHAQQHARDKVTSDLKEDFFRLRAEHLSAANASRENDESGKRELVAEHDRLTQQIRDAHAEELQQARLKWAAEIEDLQAKNATEKDQMRLEVEDALSRVGKAQAAHDAVLEDLKTKHSAELKAVNASLTDEATRHEQTVAAHDAKLVQLQAEHRDAIDMIKSEHSTHIHATKTAAHESLERNHKAAISKLTQEHEEQMARLHERSNKSDHDRTRLQRETEGASREAGYKAEVEALQVRLDATMTGQAEAERSLAALRQQLVTADKRIADAKSGNEEQIAALVSEKDDLTTQLERVQLSLRELQRKHSGGSATPRASVAIREEVAELVAQVTTLEEERSTMQAMLKKRQEEKNEVSRQNEFLVKELEMLLQQRSRPRESSRSSSNALVQTEDMTVEPKADMASFTPIKAARRNTSSSRPMTPLSPGVRQARADVEAAWQSRSFEDYLDNARAELSELGSVISANEALFARKIDEHVSELQRAKDELQADYNAKVASLAKDKDTMEQIISSEQQAQFVKDRKKLIAKYGADFQDPAERSAMLTSLPMDTAVALRTAEQKLVDDYNKRITKRKSQIALKHAEEFQNITRDYDRRVSVLLNTRSRLEGDLSVDPSKFEAEYGDITNKSEQLFAKRKSNIDAPRAARKSDDVPVLSRHASMQSQSPPHLPLKDLEVDRARPRTRERTSSPRTEQSLPRSSSRPREFFPGSRDSPEATSQPMKARRGSNKHPPVPQHFLMRTKEAADFFAPPRVVSDASPEPNIPRSPRGRPQSRADSRINHSLGYEPSGTEAQQDAYADRRIVSLQEKSPSILRKIKDKISPVSSRPSSSSGRPSSSSGNTPSKSNSKSWRAHIHKRSKSRHLSSGMIYYNDPAKHPPPTTYHS</sequence>
<feature type="coiled-coil region" evidence="2">
    <location>
        <begin position="617"/>
        <end position="673"/>
    </location>
</feature>
<feature type="coiled-coil region" evidence="2">
    <location>
        <begin position="369"/>
        <end position="590"/>
    </location>
</feature>
<keyword evidence="5" id="KW-1185">Reference proteome</keyword>
<evidence type="ECO:0000256" key="1">
    <source>
        <dbReference type="ARBA" id="ARBA00023054"/>
    </source>
</evidence>
<feature type="region of interest" description="Disordered" evidence="3">
    <location>
        <begin position="1570"/>
        <end position="1702"/>
    </location>
</feature>
<accession>A0A2S6BUM2</accession>
<dbReference type="EMBL" id="PNEN01001764">
    <property type="protein sequence ID" value="PPJ51172.1"/>
    <property type="molecule type" value="Genomic_DNA"/>
</dbReference>
<feature type="compositionally biased region" description="Basic and acidic residues" evidence="3">
    <location>
        <begin position="786"/>
        <end position="798"/>
    </location>
</feature>